<dbReference type="SUPFAM" id="SSF52540">
    <property type="entry name" value="P-loop containing nucleoside triphosphate hydrolases"/>
    <property type="match status" value="2"/>
</dbReference>
<dbReference type="NCBIfam" id="NF007739">
    <property type="entry name" value="PRK10419.1"/>
    <property type="match status" value="2"/>
</dbReference>
<keyword evidence="6" id="KW-0547">Nucleotide-binding</keyword>
<dbReference type="FunFam" id="3.40.50.300:FF:000016">
    <property type="entry name" value="Oligopeptide ABC transporter ATP-binding component"/>
    <property type="match status" value="1"/>
</dbReference>
<keyword evidence="5" id="KW-0997">Cell inner membrane</keyword>
<dbReference type="GO" id="GO:0015833">
    <property type="term" value="P:peptide transport"/>
    <property type="evidence" value="ECO:0007669"/>
    <property type="project" value="InterPro"/>
</dbReference>
<dbReference type="AlphaFoldDB" id="A0A2M8P1R2"/>
<dbReference type="CDD" id="cd03257">
    <property type="entry name" value="ABC_NikE_OppD_transporters"/>
    <property type="match status" value="2"/>
</dbReference>
<evidence type="ECO:0000256" key="2">
    <source>
        <dbReference type="ARBA" id="ARBA00005417"/>
    </source>
</evidence>
<keyword evidence="9" id="KW-0472">Membrane</keyword>
<keyword evidence="4" id="KW-1003">Cell membrane</keyword>
<evidence type="ECO:0000256" key="9">
    <source>
        <dbReference type="ARBA" id="ARBA00023136"/>
    </source>
</evidence>
<dbReference type="PROSITE" id="PS50893">
    <property type="entry name" value="ABC_TRANSPORTER_2"/>
    <property type="match status" value="2"/>
</dbReference>
<dbReference type="PANTHER" id="PTHR43297:SF14">
    <property type="entry name" value="ATPASE AAA-TYPE CORE DOMAIN-CONTAINING PROTEIN"/>
    <property type="match status" value="1"/>
</dbReference>
<evidence type="ECO:0000256" key="5">
    <source>
        <dbReference type="ARBA" id="ARBA00022519"/>
    </source>
</evidence>
<proteinExistence type="inferred from homology"/>
<dbReference type="NCBIfam" id="NF008453">
    <property type="entry name" value="PRK11308.1"/>
    <property type="match status" value="2"/>
</dbReference>
<dbReference type="Pfam" id="PF08352">
    <property type="entry name" value="oligo_HPY"/>
    <property type="match status" value="2"/>
</dbReference>
<keyword evidence="7 11" id="KW-0067">ATP-binding</keyword>
<dbReference type="Pfam" id="PF00005">
    <property type="entry name" value="ABC_tran"/>
    <property type="match status" value="2"/>
</dbReference>
<feature type="domain" description="ABC transporter" evidence="10">
    <location>
        <begin position="6"/>
        <end position="257"/>
    </location>
</feature>
<name>A0A2M8P1R2_9CHLR</name>
<dbReference type="InterPro" id="IPR003439">
    <property type="entry name" value="ABC_transporter-like_ATP-bd"/>
</dbReference>
<dbReference type="Proteomes" id="UP000228921">
    <property type="component" value="Unassembled WGS sequence"/>
</dbReference>
<dbReference type="InterPro" id="IPR013563">
    <property type="entry name" value="Oligopep_ABC_C"/>
</dbReference>
<dbReference type="InterPro" id="IPR050388">
    <property type="entry name" value="ABC_Ni/Peptide_Import"/>
</dbReference>
<dbReference type="PANTHER" id="PTHR43297">
    <property type="entry name" value="OLIGOPEPTIDE TRANSPORT ATP-BINDING PROTEIN APPD"/>
    <property type="match status" value="1"/>
</dbReference>
<dbReference type="Gene3D" id="3.40.50.300">
    <property type="entry name" value="P-loop containing nucleotide triphosphate hydrolases"/>
    <property type="match status" value="2"/>
</dbReference>
<feature type="domain" description="ABC transporter" evidence="10">
    <location>
        <begin position="366"/>
        <end position="618"/>
    </location>
</feature>
<dbReference type="InterPro" id="IPR017871">
    <property type="entry name" value="ABC_transporter-like_CS"/>
</dbReference>
<evidence type="ECO:0000256" key="3">
    <source>
        <dbReference type="ARBA" id="ARBA00022448"/>
    </source>
</evidence>
<dbReference type="InterPro" id="IPR027417">
    <property type="entry name" value="P-loop_NTPase"/>
</dbReference>
<evidence type="ECO:0000256" key="4">
    <source>
        <dbReference type="ARBA" id="ARBA00022475"/>
    </source>
</evidence>
<keyword evidence="8" id="KW-1278">Translocase</keyword>
<dbReference type="GO" id="GO:0005886">
    <property type="term" value="C:plasma membrane"/>
    <property type="evidence" value="ECO:0007669"/>
    <property type="project" value="UniProtKB-SubCell"/>
</dbReference>
<dbReference type="InterPro" id="IPR003593">
    <property type="entry name" value="AAA+_ATPase"/>
</dbReference>
<evidence type="ECO:0000256" key="8">
    <source>
        <dbReference type="ARBA" id="ARBA00022967"/>
    </source>
</evidence>
<dbReference type="NCBIfam" id="TIGR01727">
    <property type="entry name" value="oligo_HPY"/>
    <property type="match status" value="2"/>
</dbReference>
<dbReference type="PROSITE" id="PS00211">
    <property type="entry name" value="ABC_TRANSPORTER_1"/>
    <property type="match status" value="2"/>
</dbReference>
<dbReference type="EMBL" id="PGTK01000003">
    <property type="protein sequence ID" value="PJF31468.1"/>
    <property type="molecule type" value="Genomic_DNA"/>
</dbReference>
<gene>
    <name evidence="11" type="ORF">CUN51_03830</name>
</gene>
<accession>A0A2M8P1R2</accession>
<evidence type="ECO:0000313" key="12">
    <source>
        <dbReference type="Proteomes" id="UP000228921"/>
    </source>
</evidence>
<evidence type="ECO:0000259" key="10">
    <source>
        <dbReference type="PROSITE" id="PS50893"/>
    </source>
</evidence>
<dbReference type="SMART" id="SM00382">
    <property type="entry name" value="AAA"/>
    <property type="match status" value="2"/>
</dbReference>
<protein>
    <submittedName>
        <fullName evidence="11">Glutathione ABC transporter ATP-binding protein</fullName>
    </submittedName>
</protein>
<dbReference type="GO" id="GO:0016887">
    <property type="term" value="F:ATP hydrolysis activity"/>
    <property type="evidence" value="ECO:0007669"/>
    <property type="project" value="InterPro"/>
</dbReference>
<evidence type="ECO:0000256" key="1">
    <source>
        <dbReference type="ARBA" id="ARBA00004202"/>
    </source>
</evidence>
<evidence type="ECO:0000256" key="7">
    <source>
        <dbReference type="ARBA" id="ARBA00022840"/>
    </source>
</evidence>
<comment type="caution">
    <text evidence="11">The sequence shown here is derived from an EMBL/GenBank/DDBJ whole genome shotgun (WGS) entry which is preliminary data.</text>
</comment>
<reference evidence="11 12" key="1">
    <citation type="submission" date="2017-11" db="EMBL/GenBank/DDBJ databases">
        <title>Evolution of Phototrophy in the Chloroflexi Phylum Driven by Horizontal Gene Transfer.</title>
        <authorList>
            <person name="Ward L.M."/>
            <person name="Hemp J."/>
            <person name="Shih P.M."/>
            <person name="Mcglynn S.E."/>
            <person name="Fischer W."/>
        </authorList>
    </citation>
    <scope>NUCLEOTIDE SEQUENCE [LARGE SCALE GENOMIC DNA]</scope>
    <source>
        <strain evidence="11">CP2_2F</strain>
    </source>
</reference>
<organism evidence="11 12">
    <name type="scientific">Candidatus Thermofonsia Clade 1 bacterium</name>
    <dbReference type="NCBI Taxonomy" id="2364210"/>
    <lineage>
        <taxon>Bacteria</taxon>
        <taxon>Bacillati</taxon>
        <taxon>Chloroflexota</taxon>
        <taxon>Candidatus Thermofontia</taxon>
        <taxon>Candidatus Thermofonsia Clade 1</taxon>
    </lineage>
</organism>
<sequence length="696" mass="77002">MSAPILSVEHLTVAYRLQGSWLEAIRDVSLRVNAAQTYGIVGESGSGKSTLVQAVMGYLSANGAVQGGAITFEGEDWLNAPRRRREQLWGARLSMVPQDPLSALNPALTIGEQIAELVRRHTRASRHAAYERAIEMLRRVKLPDPEGIARRYPHQVSGGQQQRALIAMALASPDLRLLVLDEPTTSLDVTTEAAILDLFAELQDNHRAATLFVTHNLGVVARMCQRVTVLYAGEVMEDAPTETLYSAALHPYTRLLLRAVPRIGAEAPLQAIAGRIPSLRQRPSGCVFASRCPVALERCHAQKPPLESAEDGHFVRCHRWREIADGTLRLEEASAELRRREIGQTEIAFFDQLFSSEPNGAQATVMRAEHVRVRYGVRGVLSRLMGAKPPFRAVDDVSMRIPRGKTLGLVGESGSGKTTFARSLIGLIEMESGEARLLDMPLRGTPRQRAKATLKAMQMIFQHPEESLNPYRTVGQTLRRPLMTLLGMSRTEADRAAADLLRAVNLPTDYLSRFPSELSGGEKQRVAIARAFAAQPALILCDEPVSSLDVSVQAAILNLLAQLQAQYDVAYLFISHDLAVVGYLADYIAVIYRGQLVERGAAESFFTPPHHPYTEALIASIPLPNPKAKVRRIRLPDDQPSGTVPSGCRFHPRCPRYLGELCRTQEPPWQRDDQGRYYRCHIPPHELAALQREDSP</sequence>
<keyword evidence="3" id="KW-0813">Transport</keyword>
<comment type="subcellular location">
    <subcellularLocation>
        <location evidence="1">Cell membrane</location>
        <topology evidence="1">Peripheral membrane protein</topology>
    </subcellularLocation>
</comment>
<evidence type="ECO:0000256" key="6">
    <source>
        <dbReference type="ARBA" id="ARBA00022741"/>
    </source>
</evidence>
<dbReference type="GO" id="GO:0005524">
    <property type="term" value="F:ATP binding"/>
    <property type="evidence" value="ECO:0007669"/>
    <property type="project" value="UniProtKB-KW"/>
</dbReference>
<comment type="similarity">
    <text evidence="2">Belongs to the ABC transporter superfamily.</text>
</comment>
<evidence type="ECO:0000313" key="11">
    <source>
        <dbReference type="EMBL" id="PJF31468.1"/>
    </source>
</evidence>